<dbReference type="Proteomes" id="UP000427769">
    <property type="component" value="Chromosome"/>
</dbReference>
<dbReference type="Gene3D" id="3.40.190.10">
    <property type="entry name" value="Periplasmic binding protein-like II"/>
    <property type="match status" value="2"/>
</dbReference>
<evidence type="ECO:0000313" key="7">
    <source>
        <dbReference type="EMBL" id="BBO73806.1"/>
    </source>
</evidence>
<dbReference type="EMBL" id="AP021875">
    <property type="protein sequence ID" value="BBO73806.1"/>
    <property type="molecule type" value="Genomic_DNA"/>
</dbReference>
<evidence type="ECO:0000256" key="6">
    <source>
        <dbReference type="ARBA" id="ARBA00023288"/>
    </source>
</evidence>
<dbReference type="PANTHER" id="PTHR30429">
    <property type="entry name" value="D-METHIONINE-BINDING LIPOPROTEIN METQ"/>
    <property type="match status" value="1"/>
</dbReference>
<dbReference type="AlphaFoldDB" id="A0A5K7YWU7"/>
<dbReference type="Pfam" id="PF03180">
    <property type="entry name" value="Lipoprotein_9"/>
    <property type="match status" value="1"/>
</dbReference>
<dbReference type="InterPro" id="IPR004872">
    <property type="entry name" value="Lipoprotein_NlpA"/>
</dbReference>
<dbReference type="KEGG" id="dwd:DSCW_12230"/>
<comment type="similarity">
    <text evidence="2">Belongs to the NlpA lipoprotein family.</text>
</comment>
<keyword evidence="8" id="KW-1185">Reference proteome</keyword>
<evidence type="ECO:0000256" key="4">
    <source>
        <dbReference type="ARBA" id="ARBA00023136"/>
    </source>
</evidence>
<dbReference type="GO" id="GO:0016020">
    <property type="term" value="C:membrane"/>
    <property type="evidence" value="ECO:0007669"/>
    <property type="project" value="UniProtKB-SubCell"/>
</dbReference>
<dbReference type="PANTHER" id="PTHR30429:SF1">
    <property type="entry name" value="D-METHIONINE-BINDING LIPOPROTEIN METQ-RELATED"/>
    <property type="match status" value="1"/>
</dbReference>
<evidence type="ECO:0000256" key="3">
    <source>
        <dbReference type="ARBA" id="ARBA00022729"/>
    </source>
</evidence>
<dbReference type="SUPFAM" id="SSF53850">
    <property type="entry name" value="Periplasmic binding protein-like II"/>
    <property type="match status" value="1"/>
</dbReference>
<proteinExistence type="inferred from homology"/>
<keyword evidence="6 7" id="KW-0449">Lipoprotein</keyword>
<keyword evidence="5" id="KW-0564">Palmitate</keyword>
<sequence>MIKKRALIFFAVVVIVMIGAIGQTQAGSSKTKFTLGCMPLNLPTVELIKEFLIPPYEMEIVVFDANHLPAMALINGEIDSLILNHNVWIDTFNEQKHTNLTMVKPYFYHSIFGIYSLACKDISELPQAGIIAIPGDPSNMDKALRLMNTSGLIQLGKKSGAFYSLLDVDANPKNFKFHEMEVTATIRAIRDCSAILSYSSQLKQAGFIPEKFRIYEDPDHYDTGIVVMPESEDAAWVKAVVETVGLESFKKRFNDFWQGAYVLVNP</sequence>
<comment type="subcellular location">
    <subcellularLocation>
        <location evidence="1">Membrane</location>
        <topology evidence="1">Lipid-anchor</topology>
    </subcellularLocation>
</comment>
<accession>A0A5K7YWU7</accession>
<evidence type="ECO:0000256" key="1">
    <source>
        <dbReference type="ARBA" id="ARBA00004635"/>
    </source>
</evidence>
<protein>
    <submittedName>
        <fullName evidence="7">Lipoprotein</fullName>
    </submittedName>
</protein>
<evidence type="ECO:0000313" key="8">
    <source>
        <dbReference type="Proteomes" id="UP000427769"/>
    </source>
</evidence>
<organism evidence="7 8">
    <name type="scientific">Desulfosarcina widdelii</name>
    <dbReference type="NCBI Taxonomy" id="947919"/>
    <lineage>
        <taxon>Bacteria</taxon>
        <taxon>Pseudomonadati</taxon>
        <taxon>Thermodesulfobacteriota</taxon>
        <taxon>Desulfobacteria</taxon>
        <taxon>Desulfobacterales</taxon>
        <taxon>Desulfosarcinaceae</taxon>
        <taxon>Desulfosarcina</taxon>
    </lineage>
</organism>
<gene>
    <name evidence="7" type="primary">metQ</name>
    <name evidence="7" type="ORF">DSCW_12230</name>
</gene>
<keyword evidence="4" id="KW-0472">Membrane</keyword>
<dbReference type="OrthoDB" id="9812878at2"/>
<evidence type="ECO:0000256" key="2">
    <source>
        <dbReference type="ARBA" id="ARBA00008973"/>
    </source>
</evidence>
<name>A0A5K7YWU7_9BACT</name>
<keyword evidence="3" id="KW-0732">Signal</keyword>
<evidence type="ECO:0000256" key="5">
    <source>
        <dbReference type="ARBA" id="ARBA00023139"/>
    </source>
</evidence>
<reference evidence="7 8" key="1">
    <citation type="submission" date="2019-11" db="EMBL/GenBank/DDBJ databases">
        <title>Comparative genomics of hydrocarbon-degrading Desulfosarcina strains.</title>
        <authorList>
            <person name="Watanabe M."/>
            <person name="Kojima H."/>
            <person name="Fukui M."/>
        </authorList>
    </citation>
    <scope>NUCLEOTIDE SEQUENCE [LARGE SCALE GENOMIC DNA]</scope>
    <source>
        <strain evidence="7 8">PP31</strain>
    </source>
</reference>